<dbReference type="InterPro" id="IPR050131">
    <property type="entry name" value="Peptidase_S8_subtilisin-like"/>
</dbReference>
<dbReference type="PRINTS" id="PR00723">
    <property type="entry name" value="SUBTILISIN"/>
</dbReference>
<dbReference type="Gene3D" id="3.50.4.10">
    <property type="entry name" value="Hepatocyte Growth Factor"/>
    <property type="match status" value="3"/>
</dbReference>
<dbReference type="EC" id="3.4.21.62" evidence="8"/>
<protein>
    <recommendedName>
        <fullName evidence="8">subtilisin</fullName>
        <ecNumber evidence="8">3.4.21.62</ecNumber>
    </recommendedName>
</protein>
<evidence type="ECO:0000256" key="1">
    <source>
        <dbReference type="ARBA" id="ARBA00011073"/>
    </source>
</evidence>
<comment type="caution">
    <text evidence="12">The sequence shown here is derived from an EMBL/GenBank/DDBJ whole genome shotgun (WGS) entry which is preliminary data.</text>
</comment>
<dbReference type="Pfam" id="PF00082">
    <property type="entry name" value="Peptidase_S8"/>
    <property type="match status" value="1"/>
</dbReference>
<dbReference type="GO" id="GO:0005576">
    <property type="term" value="C:extracellular region"/>
    <property type="evidence" value="ECO:0007669"/>
    <property type="project" value="InterPro"/>
</dbReference>
<dbReference type="InterPro" id="IPR036852">
    <property type="entry name" value="Peptidase_S8/S53_dom_sf"/>
</dbReference>
<feature type="active site" description="Charge relay system" evidence="9 10">
    <location>
        <position position="786"/>
    </location>
</feature>
<gene>
    <name evidence="12" type="ORF">DYB36_006879</name>
</gene>
<feature type="domain" description="Apple" evidence="11">
    <location>
        <begin position="1078"/>
        <end position="1148"/>
    </location>
</feature>
<dbReference type="GO" id="GO:0004252">
    <property type="term" value="F:serine-type endopeptidase activity"/>
    <property type="evidence" value="ECO:0007669"/>
    <property type="project" value="UniProtKB-UniRule"/>
</dbReference>
<evidence type="ECO:0000256" key="4">
    <source>
        <dbReference type="ARBA" id="ARBA00022801"/>
    </source>
</evidence>
<reference evidence="12 13" key="1">
    <citation type="submission" date="2018-08" db="EMBL/GenBank/DDBJ databases">
        <title>Aphanomyces genome sequencing and annotation.</title>
        <authorList>
            <person name="Minardi D."/>
            <person name="Oidtmann B."/>
            <person name="Van Der Giezen M."/>
            <person name="Studholme D.J."/>
        </authorList>
    </citation>
    <scope>NUCLEOTIDE SEQUENCE [LARGE SCALE GENOMIC DNA]</scope>
    <source>
        <strain evidence="12 13">Kv</strain>
    </source>
</reference>
<dbReference type="InterPro" id="IPR023828">
    <property type="entry name" value="Peptidase_S8_Ser-AS"/>
</dbReference>
<dbReference type="Gene3D" id="3.40.50.200">
    <property type="entry name" value="Peptidase S8/S53 domain"/>
    <property type="match status" value="1"/>
</dbReference>
<dbReference type="VEuPathDB" id="FungiDB:H257_01786"/>
<name>A0A397A1S1_APHAT</name>
<dbReference type="PANTHER" id="PTHR43806:SF67">
    <property type="entry name" value="EGF-LIKE DOMAIN-CONTAINING PROTEIN"/>
    <property type="match status" value="1"/>
</dbReference>
<comment type="catalytic activity">
    <reaction evidence="7">
        <text>Hydrolysis of proteins with broad specificity for peptide bonds, and a preference for a large uncharged residue in P1. Hydrolyzes peptide amides.</text>
        <dbReference type="EC" id="3.4.21.62"/>
    </reaction>
</comment>
<keyword evidence="6" id="KW-1015">Disulfide bond</keyword>
<evidence type="ECO:0000259" key="11">
    <source>
        <dbReference type="SMART" id="SM00223"/>
    </source>
</evidence>
<dbReference type="PROSITE" id="PS51892">
    <property type="entry name" value="SUBTILASE"/>
    <property type="match status" value="1"/>
</dbReference>
<dbReference type="GO" id="GO:0006508">
    <property type="term" value="P:proteolysis"/>
    <property type="evidence" value="ECO:0007669"/>
    <property type="project" value="UniProtKB-KW"/>
</dbReference>
<proteinExistence type="inferred from homology"/>
<dbReference type="InterPro" id="IPR015500">
    <property type="entry name" value="Peptidase_S8_subtilisin-rel"/>
</dbReference>
<dbReference type="InterPro" id="IPR000177">
    <property type="entry name" value="Apple"/>
</dbReference>
<feature type="domain" description="Apple" evidence="11">
    <location>
        <begin position="1153"/>
        <end position="1221"/>
    </location>
</feature>
<dbReference type="Proteomes" id="UP000265427">
    <property type="component" value="Unassembled WGS sequence"/>
</dbReference>
<dbReference type="CDD" id="cd01100">
    <property type="entry name" value="APPLE_Factor_XI_like"/>
    <property type="match status" value="2"/>
</dbReference>
<keyword evidence="3" id="KW-0677">Repeat</keyword>
<evidence type="ECO:0000256" key="5">
    <source>
        <dbReference type="ARBA" id="ARBA00022825"/>
    </source>
</evidence>
<evidence type="ECO:0000256" key="3">
    <source>
        <dbReference type="ARBA" id="ARBA00022737"/>
    </source>
</evidence>
<keyword evidence="5 10" id="KW-0720">Serine protease</keyword>
<dbReference type="PROSITE" id="PS00138">
    <property type="entry name" value="SUBTILASE_SER"/>
    <property type="match status" value="1"/>
</dbReference>
<evidence type="ECO:0000256" key="7">
    <source>
        <dbReference type="ARBA" id="ARBA00023529"/>
    </source>
</evidence>
<evidence type="ECO:0000256" key="9">
    <source>
        <dbReference type="PIRSR" id="PIRSR615500-1"/>
    </source>
</evidence>
<keyword evidence="4 10" id="KW-0378">Hydrolase</keyword>
<evidence type="ECO:0000256" key="10">
    <source>
        <dbReference type="PROSITE-ProRule" id="PRU01240"/>
    </source>
</evidence>
<dbReference type="VEuPathDB" id="FungiDB:H257_07886"/>
<dbReference type="PANTHER" id="PTHR43806">
    <property type="entry name" value="PEPTIDASE S8"/>
    <property type="match status" value="1"/>
</dbReference>
<accession>A0A397A1S1</accession>
<dbReference type="InterPro" id="IPR000209">
    <property type="entry name" value="Peptidase_S8/S53_dom"/>
</dbReference>
<feature type="active site" description="Charge relay system" evidence="9 10">
    <location>
        <position position="957"/>
    </location>
</feature>
<dbReference type="SMART" id="SM00223">
    <property type="entry name" value="APPLE"/>
    <property type="match status" value="2"/>
</dbReference>
<dbReference type="InterPro" id="IPR003609">
    <property type="entry name" value="Pan_app"/>
</dbReference>
<feature type="active site" description="Charge relay system" evidence="9 10">
    <location>
        <position position="750"/>
    </location>
</feature>
<dbReference type="SUPFAM" id="SSF52743">
    <property type="entry name" value="Subtilisin-like"/>
    <property type="match status" value="1"/>
</dbReference>
<dbReference type="EMBL" id="QUSZ01007778">
    <property type="protein sequence ID" value="RHY01562.1"/>
    <property type="molecule type" value="Genomic_DNA"/>
</dbReference>
<evidence type="ECO:0000256" key="8">
    <source>
        <dbReference type="ARBA" id="ARBA00023619"/>
    </source>
</evidence>
<evidence type="ECO:0000313" key="12">
    <source>
        <dbReference type="EMBL" id="RHY01562.1"/>
    </source>
</evidence>
<keyword evidence="2 10" id="KW-0645">Protease</keyword>
<dbReference type="VEuPathDB" id="FungiDB:H257_07885"/>
<evidence type="ECO:0000256" key="2">
    <source>
        <dbReference type="ARBA" id="ARBA00022670"/>
    </source>
</evidence>
<sequence length="1286" mass="140539">MSVELVTRFRAKALDFPIIADSDLPAHKATQFWTPTPGGAHTPSLIAISNHRVSLLYDIQCWHSRIDARTTYSPSGRSLAITLRLGKVGASGIWLHTIHSSDNAGTPYMAIDLFPGDHTPSRLTGVQPIRVVNTRNLAKVEIDSFGAHTSKLLLEGQLPQLTPAPPTNAATTWSPQGIVDWLDEAVRNLYDILYTSAKLKWGETSQTRKALNRAVEIQRNNQCTAHLRQLFRLHEANLHTGTEFTRLAHLVEWPKWIRNPNVLPPPTANASTTSYVLPTTVTPTHDLLMESLEAYQLVSGLTDHPPAFRIPPPAADATLLGTILRDLAIFKPALTITTLWHQPADSLPLRPNDRPIWAYLTPALGTTLISINRLHAKKVRWVGDITNDKGTMLLSLASNLRTKFGWTSLTLQCILAGLHHSGDAALQICDNTKSIGLVVLTRSLKHRGGLPRYSNIHRVELRSLMALFTDTRTFTGDWIRLHQDMPDPILRTKPTLLAEADSLATLAHQLLPLTNYAHLIIPDSWELRGEHDRPVTRATAPWLCSVYGRRDWLKAQAQKPDTRRRTVQPLRLPTGDICKWDPPALNLYWHERRVSSLYHFVAFAAATAVTAKVSVQVHRNLEVAKQSNVVVKFHWVDSLKEHTTTSQASVKSLMANQLESTAMKATTTWIDCSMYIDNVPDALVQKIAALPEVKSIDEPVVIALEKPQEGVKPASLTVDAVNQWGVEKIQAPALWAKGIKGDGIVVASVDTGVRYTHESLKSNWRQEYGWFDPYNKSELPNDPWGHGTHTMGTMVGTTQGIGVAPNAKWMACMGCNYLCYQYQLMQCAQFLLCPHDKDGGNPDCSKAPHVINNSYGAYYASYWMEDAITAWRTAGIIPVFSNGNDGSNGCAYSGYPGASPQVIGVGATDSTEHLAYFSSLGPSVTNRLKPDISAPGVDIVSAAIYDDTSLVWNSGTSMAAPHIAGTVALYLSVNKGATYDQVYTALTNNVDTDTLSPPNKTCGGIPKTQYPNHLFGYGRLNVFKAVTAPPSTPRPTLPPLPPKCTCWLKAEDKPVNWVYKEGSKSARVLNPTNYLTTCTTLEDNTHYVGGDFASTKQENAESCCGDCENTPDCKLFGWTNHSGGTCWLKYTKGTRTSVVGAKAGFLLAGPSSCGGVESNVDFVGQNVAQVPADQAADCCAACHIHQACNAYSWLGGVCYLKGRRAETKVASGVVSARVDKCSALESDVYYVGNGLSEVKADVADCCANCRQTSGCGAFSWANGVCYLKSYKETSQANTSFISAVVI</sequence>
<evidence type="ECO:0000313" key="13">
    <source>
        <dbReference type="Proteomes" id="UP000265427"/>
    </source>
</evidence>
<dbReference type="Pfam" id="PF14295">
    <property type="entry name" value="PAN_4"/>
    <property type="match status" value="3"/>
</dbReference>
<comment type="similarity">
    <text evidence="1 10">Belongs to the peptidase S8 family.</text>
</comment>
<organism evidence="12 13">
    <name type="scientific">Aphanomyces astaci</name>
    <name type="common">Crayfish plague agent</name>
    <dbReference type="NCBI Taxonomy" id="112090"/>
    <lineage>
        <taxon>Eukaryota</taxon>
        <taxon>Sar</taxon>
        <taxon>Stramenopiles</taxon>
        <taxon>Oomycota</taxon>
        <taxon>Saprolegniomycetes</taxon>
        <taxon>Saprolegniales</taxon>
        <taxon>Verrucalvaceae</taxon>
        <taxon>Aphanomyces</taxon>
    </lineage>
</organism>
<evidence type="ECO:0000256" key="6">
    <source>
        <dbReference type="ARBA" id="ARBA00023157"/>
    </source>
</evidence>